<name>A0A1G2M5A1_9BACT</name>
<dbReference type="EMBL" id="MHRF01000007">
    <property type="protein sequence ID" value="OHA18211.1"/>
    <property type="molecule type" value="Genomic_DNA"/>
</dbReference>
<comment type="caution">
    <text evidence="2">The sequence shown here is derived from an EMBL/GenBank/DDBJ whole genome shotgun (WGS) entry which is preliminary data.</text>
</comment>
<dbReference type="GO" id="GO:0016757">
    <property type="term" value="F:glycosyltransferase activity"/>
    <property type="evidence" value="ECO:0007669"/>
    <property type="project" value="InterPro"/>
</dbReference>
<dbReference type="Gene3D" id="3.40.50.2000">
    <property type="entry name" value="Glycogen Phosphorylase B"/>
    <property type="match status" value="2"/>
</dbReference>
<proteinExistence type="predicted"/>
<protein>
    <recommendedName>
        <fullName evidence="1">Glycosyl transferase family 1 domain-containing protein</fullName>
    </recommendedName>
</protein>
<gene>
    <name evidence="2" type="ORF">A2664_01950</name>
</gene>
<organism evidence="2 3">
    <name type="scientific">Candidatus Taylorbacteria bacterium RIFCSPHIGHO2_01_FULL_46_22b</name>
    <dbReference type="NCBI Taxonomy" id="1802301"/>
    <lineage>
        <taxon>Bacteria</taxon>
        <taxon>Candidatus Tayloriibacteriota</taxon>
    </lineage>
</organism>
<dbReference type="SUPFAM" id="SSF53756">
    <property type="entry name" value="UDP-Glycosyltransferase/glycogen phosphorylase"/>
    <property type="match status" value="1"/>
</dbReference>
<dbReference type="Pfam" id="PF00534">
    <property type="entry name" value="Glycos_transf_1"/>
    <property type="match status" value="1"/>
</dbReference>
<dbReference type="InterPro" id="IPR001296">
    <property type="entry name" value="Glyco_trans_1"/>
</dbReference>
<accession>A0A1G2M5A1</accession>
<dbReference type="STRING" id="1802301.A2664_01950"/>
<reference evidence="2 3" key="1">
    <citation type="journal article" date="2016" name="Nat. Commun.">
        <title>Thousands of microbial genomes shed light on interconnected biogeochemical processes in an aquifer system.</title>
        <authorList>
            <person name="Anantharaman K."/>
            <person name="Brown C.T."/>
            <person name="Hug L.A."/>
            <person name="Sharon I."/>
            <person name="Castelle C.J."/>
            <person name="Probst A.J."/>
            <person name="Thomas B.C."/>
            <person name="Singh A."/>
            <person name="Wilkins M.J."/>
            <person name="Karaoz U."/>
            <person name="Brodie E.L."/>
            <person name="Williams K.H."/>
            <person name="Hubbard S.S."/>
            <person name="Banfield J.F."/>
        </authorList>
    </citation>
    <scope>NUCLEOTIDE SEQUENCE [LARGE SCALE GENOMIC DNA]</scope>
</reference>
<evidence type="ECO:0000259" key="1">
    <source>
        <dbReference type="Pfam" id="PF00534"/>
    </source>
</evidence>
<dbReference type="Proteomes" id="UP000178873">
    <property type="component" value="Unassembled WGS sequence"/>
</dbReference>
<evidence type="ECO:0000313" key="2">
    <source>
        <dbReference type="EMBL" id="OHA18211.1"/>
    </source>
</evidence>
<evidence type="ECO:0000313" key="3">
    <source>
        <dbReference type="Proteomes" id="UP000178873"/>
    </source>
</evidence>
<dbReference type="AlphaFoldDB" id="A0A1G2M5A1"/>
<sequence length="433" mass="49015">MNTKTNHSLTRRAYKATNSFMRGLRHLSSRKSENAPKPGNGMKVAMIHNEKRIATGAHHINQIMAMALKERGATVRNFYPRWQLADAPIHMRGLSNILFFHSLLEHKDDILRYHIIQGTTYTPLPFLSFKTPLVSHFGSTTIGFLQSTPKTSALLSNEIAIWHELRDLGIISGLELETFRPLRDIADMEKLVATRVTRCIATSEHVQGELTDMGVLPERIKVVHNAIEDYWFERKESPVASDPHIVFLGRLGGDVFTLKLKGLDRLIGLYRSFPDIPKTTICMTTNKKLKEWLRVAFPAHYMHTNIRKDLIPDVLSRRYGSILFISSRYEGFSLSLIEGMSQGLVPISYSVGVAPEIIKNGENGFLVSSNEEAQERVRDLISNPEKRLAMAGAARKTAEQFRSGAIADKLLELYREIRVEHGQNSMRKNSVEP</sequence>
<dbReference type="PANTHER" id="PTHR12526">
    <property type="entry name" value="GLYCOSYLTRANSFERASE"/>
    <property type="match status" value="1"/>
</dbReference>
<dbReference type="CDD" id="cd03801">
    <property type="entry name" value="GT4_PimA-like"/>
    <property type="match status" value="1"/>
</dbReference>
<feature type="domain" description="Glycosyl transferase family 1" evidence="1">
    <location>
        <begin position="242"/>
        <end position="396"/>
    </location>
</feature>